<name>A0ABU6AP55_9NOCA</name>
<organism evidence="1 2">
    <name type="scientific">Nocardia implantans</name>
    <dbReference type="NCBI Taxonomy" id="3108168"/>
    <lineage>
        <taxon>Bacteria</taxon>
        <taxon>Bacillati</taxon>
        <taxon>Actinomycetota</taxon>
        <taxon>Actinomycetes</taxon>
        <taxon>Mycobacteriales</taxon>
        <taxon>Nocardiaceae</taxon>
        <taxon>Nocardia</taxon>
    </lineage>
</organism>
<proteinExistence type="predicted"/>
<dbReference type="Proteomes" id="UP001348098">
    <property type="component" value="Unassembled WGS sequence"/>
</dbReference>
<keyword evidence="2" id="KW-1185">Reference proteome</keyword>
<dbReference type="RefSeq" id="WP_195079806.1">
    <property type="nucleotide sequence ID" value="NZ_JAYESH010000011.1"/>
</dbReference>
<comment type="caution">
    <text evidence="1">The sequence shown here is derived from an EMBL/GenBank/DDBJ whole genome shotgun (WGS) entry which is preliminary data.</text>
</comment>
<protein>
    <submittedName>
        <fullName evidence="1">Uncharacterized protein</fullName>
    </submittedName>
</protein>
<gene>
    <name evidence="1" type="ORF">U3653_03885</name>
</gene>
<dbReference type="EMBL" id="JAYKYQ010000001">
    <property type="protein sequence ID" value="MEB3509152.1"/>
    <property type="molecule type" value="Genomic_DNA"/>
</dbReference>
<evidence type="ECO:0000313" key="1">
    <source>
        <dbReference type="EMBL" id="MEB3509152.1"/>
    </source>
</evidence>
<sequence>MRKSNCSSCESAFDHCHGTLIVHVSRIAECTDEHCLELDHARHAFVLDCRDLAGGCRCGEDETARRRA</sequence>
<evidence type="ECO:0000313" key="2">
    <source>
        <dbReference type="Proteomes" id="UP001348098"/>
    </source>
</evidence>
<accession>A0ABU6AP55</accession>
<reference evidence="1 2" key="1">
    <citation type="submission" date="2023-12" db="EMBL/GenBank/DDBJ databases">
        <title>novel species in genus Nocarida.</title>
        <authorList>
            <person name="Li Z."/>
        </authorList>
    </citation>
    <scope>NUCLEOTIDE SEQUENCE [LARGE SCALE GENOMIC DNA]</scope>
    <source>
        <strain evidence="1 2">CDC186</strain>
    </source>
</reference>